<dbReference type="EMBL" id="VJZA01000012">
    <property type="protein sequence ID" value="TVT23282.1"/>
    <property type="molecule type" value="Genomic_DNA"/>
</dbReference>
<protein>
    <submittedName>
        <fullName evidence="2">Dithiol-disulfide isomerase</fullName>
    </submittedName>
</protein>
<feature type="domain" description="DSBA-like thioredoxin" evidence="1">
    <location>
        <begin position="10"/>
        <end position="187"/>
    </location>
</feature>
<comment type="caution">
    <text evidence="2">The sequence shown here is derived from an EMBL/GenBank/DDBJ whole genome shotgun (WGS) entry which is preliminary data.</text>
</comment>
<keyword evidence="3" id="KW-1185">Reference proteome</keyword>
<evidence type="ECO:0000259" key="1">
    <source>
        <dbReference type="Pfam" id="PF01323"/>
    </source>
</evidence>
<sequence length="229" mass="25240">MSRPEVRRGTVVAYTDVACPWSTVAIARLLRARDELGLTGQVRLDHRCFLLEDVNSSPLPKRFLESEIPVAGALEPRLGWRPWQGDPADWPVTSAPANEAVHAAKEQSAAAAEELDLALRQALFRDSRCISMHHEIVAVARECPHVDADALREALDDGRARAPMMRDYREHRDDVQGSPHFFFADGSDAHSPGLELRWEGEPGAGFPVVEHDDPAVFAQLVRRAAAGVS</sequence>
<dbReference type="InterPro" id="IPR036249">
    <property type="entry name" value="Thioredoxin-like_sf"/>
</dbReference>
<dbReference type="GO" id="GO:0016491">
    <property type="term" value="F:oxidoreductase activity"/>
    <property type="evidence" value="ECO:0007669"/>
    <property type="project" value="InterPro"/>
</dbReference>
<dbReference type="Pfam" id="PF01323">
    <property type="entry name" value="DSBA"/>
    <property type="match status" value="1"/>
</dbReference>
<accession>A0A558AG86</accession>
<keyword evidence="2" id="KW-0413">Isomerase</keyword>
<dbReference type="InterPro" id="IPR001853">
    <property type="entry name" value="DSBA-like_thioredoxin_dom"/>
</dbReference>
<proteinExistence type="predicted"/>
<evidence type="ECO:0000313" key="3">
    <source>
        <dbReference type="Proteomes" id="UP000318578"/>
    </source>
</evidence>
<dbReference type="GO" id="GO:0016853">
    <property type="term" value="F:isomerase activity"/>
    <property type="evidence" value="ECO:0007669"/>
    <property type="project" value="UniProtKB-KW"/>
</dbReference>
<dbReference type="SUPFAM" id="SSF52833">
    <property type="entry name" value="Thioredoxin-like"/>
    <property type="match status" value="1"/>
</dbReference>
<organism evidence="2 3">
    <name type="scientific">Amycolatopsis acidiphila</name>
    <dbReference type="NCBI Taxonomy" id="715473"/>
    <lineage>
        <taxon>Bacteria</taxon>
        <taxon>Bacillati</taxon>
        <taxon>Actinomycetota</taxon>
        <taxon>Actinomycetes</taxon>
        <taxon>Pseudonocardiales</taxon>
        <taxon>Pseudonocardiaceae</taxon>
        <taxon>Amycolatopsis</taxon>
    </lineage>
</organism>
<dbReference type="Gene3D" id="3.40.30.10">
    <property type="entry name" value="Glutaredoxin"/>
    <property type="match status" value="1"/>
</dbReference>
<evidence type="ECO:0000313" key="2">
    <source>
        <dbReference type="EMBL" id="TVT23282.1"/>
    </source>
</evidence>
<name>A0A558AG86_9PSEU</name>
<dbReference type="AlphaFoldDB" id="A0A558AG86"/>
<gene>
    <name evidence="2" type="ORF">FNH06_10335</name>
</gene>
<dbReference type="OrthoDB" id="155520at2"/>
<dbReference type="RefSeq" id="WP_144637034.1">
    <property type="nucleotide sequence ID" value="NZ_BNAX01000005.1"/>
</dbReference>
<reference evidence="2 3" key="1">
    <citation type="submission" date="2019-07" db="EMBL/GenBank/DDBJ databases">
        <title>New species of Amycolatopsis and Streptomyces.</title>
        <authorList>
            <person name="Duangmal K."/>
            <person name="Teo W.F.A."/>
            <person name="Lipun K."/>
        </authorList>
    </citation>
    <scope>NUCLEOTIDE SEQUENCE [LARGE SCALE GENOMIC DNA]</scope>
    <source>
        <strain evidence="2 3">JCM 30562</strain>
    </source>
</reference>
<dbReference type="Proteomes" id="UP000318578">
    <property type="component" value="Unassembled WGS sequence"/>
</dbReference>